<keyword evidence="4" id="KW-1185">Reference proteome</keyword>
<feature type="region of interest" description="Disordered" evidence="2">
    <location>
        <begin position="206"/>
        <end position="231"/>
    </location>
</feature>
<gene>
    <name evidence="3" type="ORF">M408DRAFT_85935</name>
</gene>
<reference evidence="4" key="2">
    <citation type="submission" date="2015-01" db="EMBL/GenBank/DDBJ databases">
        <title>Evolutionary Origins and Diversification of the Mycorrhizal Mutualists.</title>
        <authorList>
            <consortium name="DOE Joint Genome Institute"/>
            <consortium name="Mycorrhizal Genomics Consortium"/>
            <person name="Kohler A."/>
            <person name="Kuo A."/>
            <person name="Nagy L.G."/>
            <person name="Floudas D."/>
            <person name="Copeland A."/>
            <person name="Barry K.W."/>
            <person name="Cichocki N."/>
            <person name="Veneault-Fourrey C."/>
            <person name="LaButti K."/>
            <person name="Lindquist E.A."/>
            <person name="Lipzen A."/>
            <person name="Lundell T."/>
            <person name="Morin E."/>
            <person name="Murat C."/>
            <person name="Riley R."/>
            <person name="Ohm R."/>
            <person name="Sun H."/>
            <person name="Tunlid A."/>
            <person name="Henrissat B."/>
            <person name="Grigoriev I.V."/>
            <person name="Hibbett D.S."/>
            <person name="Martin F."/>
        </authorList>
    </citation>
    <scope>NUCLEOTIDE SEQUENCE [LARGE SCALE GENOMIC DNA]</scope>
    <source>
        <strain evidence="4">MAFF 305830</strain>
    </source>
</reference>
<feature type="compositionally biased region" description="Basic and acidic residues" evidence="2">
    <location>
        <begin position="9"/>
        <end position="20"/>
    </location>
</feature>
<accession>A0A0C3BP00</accession>
<dbReference type="PANTHER" id="PTHR12775:SF0">
    <property type="entry name" value="REPLICATION TERMINATION FACTOR 2"/>
    <property type="match status" value="1"/>
</dbReference>
<dbReference type="Pfam" id="PF04641">
    <property type="entry name" value="Rtf2"/>
    <property type="match status" value="1"/>
</dbReference>
<evidence type="ECO:0000313" key="4">
    <source>
        <dbReference type="Proteomes" id="UP000054097"/>
    </source>
</evidence>
<reference evidence="3 4" key="1">
    <citation type="submission" date="2014-04" db="EMBL/GenBank/DDBJ databases">
        <authorList>
            <consortium name="DOE Joint Genome Institute"/>
            <person name="Kuo A."/>
            <person name="Zuccaro A."/>
            <person name="Kohler A."/>
            <person name="Nagy L.G."/>
            <person name="Floudas D."/>
            <person name="Copeland A."/>
            <person name="Barry K.W."/>
            <person name="Cichocki N."/>
            <person name="Veneault-Fourrey C."/>
            <person name="LaButti K."/>
            <person name="Lindquist E.A."/>
            <person name="Lipzen A."/>
            <person name="Lundell T."/>
            <person name="Morin E."/>
            <person name="Murat C."/>
            <person name="Sun H."/>
            <person name="Tunlid A."/>
            <person name="Henrissat B."/>
            <person name="Grigoriev I.V."/>
            <person name="Hibbett D.S."/>
            <person name="Martin F."/>
            <person name="Nordberg H.P."/>
            <person name="Cantor M.N."/>
            <person name="Hua S.X."/>
        </authorList>
    </citation>
    <scope>NUCLEOTIDE SEQUENCE [LARGE SCALE GENOMIC DNA]</scope>
    <source>
        <strain evidence="3 4">MAFF 305830</strain>
    </source>
</reference>
<dbReference type="InterPro" id="IPR006735">
    <property type="entry name" value="Rtf2"/>
</dbReference>
<evidence type="ECO:0000256" key="1">
    <source>
        <dbReference type="ARBA" id="ARBA00009885"/>
    </source>
</evidence>
<name>A0A0C3BP00_SERVB</name>
<comment type="similarity">
    <text evidence="1">Belongs to the rtf2 family.</text>
</comment>
<dbReference type="GO" id="GO:0005634">
    <property type="term" value="C:nucleus"/>
    <property type="evidence" value="ECO:0007669"/>
    <property type="project" value="TreeGrafter"/>
</dbReference>
<dbReference type="PANTHER" id="PTHR12775">
    <property type="entry name" value="PROTEIN C20ORF43 HOMOLOG"/>
    <property type="match status" value="1"/>
</dbReference>
<evidence type="ECO:0000256" key="2">
    <source>
        <dbReference type="SAM" id="MobiDB-lite"/>
    </source>
</evidence>
<dbReference type="EMBL" id="KN824277">
    <property type="protein sequence ID" value="KIM33824.1"/>
    <property type="molecule type" value="Genomic_DNA"/>
</dbReference>
<feature type="compositionally biased region" description="Basic residues" evidence="2">
    <location>
        <begin position="208"/>
        <end position="220"/>
    </location>
</feature>
<dbReference type="InterPro" id="IPR027799">
    <property type="entry name" value="Rtf2_RING-finger"/>
</dbReference>
<dbReference type="CDD" id="cd16653">
    <property type="entry name" value="RING-like_Rtf2"/>
    <property type="match status" value="1"/>
</dbReference>
<feature type="region of interest" description="Disordered" evidence="2">
    <location>
        <begin position="1"/>
        <end position="20"/>
    </location>
</feature>
<organism evidence="3 4">
    <name type="scientific">Serendipita vermifera MAFF 305830</name>
    <dbReference type="NCBI Taxonomy" id="933852"/>
    <lineage>
        <taxon>Eukaryota</taxon>
        <taxon>Fungi</taxon>
        <taxon>Dikarya</taxon>
        <taxon>Basidiomycota</taxon>
        <taxon>Agaricomycotina</taxon>
        <taxon>Agaricomycetes</taxon>
        <taxon>Sebacinales</taxon>
        <taxon>Serendipitaceae</taxon>
        <taxon>Serendipita</taxon>
    </lineage>
</organism>
<sequence>MGNDGGSIPDRRDLVKSKPKAEQTDKQNLILAMWFFCALSKRPLQEPIVSCELGKLYNKDAIVEYLLDKTTYGDGAKICGHIKSLKDITLLTLTPNPTPVDPNAEKQQAAYVCPLTLKEMTGVLPFVYLATCGCVFSAAGLRALSSPAEIPSPSTPPSDSKDASTSTKQNMLCPQCSKPYDRLTDVRTLNPGPEEEATMREAMEARRAAKKAANKGKKRKATEMQSEEVDAGVDVPEHKRTKVAPSAAPKINASMISITKKVTESLAEEEAKRKGKMSAAVASLYGPKDGSKKKKETFMTMGTFTRVSIPCSISMHCINKLPSVCLRYILLY</sequence>
<feature type="region of interest" description="Disordered" evidence="2">
    <location>
        <begin position="147"/>
        <end position="178"/>
    </location>
</feature>
<dbReference type="AlphaFoldDB" id="A0A0C3BP00"/>
<dbReference type="HOGENOM" id="CLU_048955_2_0_1"/>
<dbReference type="GO" id="GO:0006274">
    <property type="term" value="P:DNA replication termination"/>
    <property type="evidence" value="ECO:0007669"/>
    <property type="project" value="TreeGrafter"/>
</dbReference>
<protein>
    <submittedName>
        <fullName evidence="3">Uncharacterized protein</fullName>
    </submittedName>
</protein>
<dbReference type="Proteomes" id="UP000054097">
    <property type="component" value="Unassembled WGS sequence"/>
</dbReference>
<dbReference type="OrthoDB" id="247013at2759"/>
<evidence type="ECO:0000313" key="3">
    <source>
        <dbReference type="EMBL" id="KIM33824.1"/>
    </source>
</evidence>
<proteinExistence type="inferred from homology"/>